<dbReference type="EMBL" id="MU277235">
    <property type="protein sequence ID" value="KAI0058423.1"/>
    <property type="molecule type" value="Genomic_DNA"/>
</dbReference>
<organism evidence="1 2">
    <name type="scientific">Artomyces pyxidatus</name>
    <dbReference type="NCBI Taxonomy" id="48021"/>
    <lineage>
        <taxon>Eukaryota</taxon>
        <taxon>Fungi</taxon>
        <taxon>Dikarya</taxon>
        <taxon>Basidiomycota</taxon>
        <taxon>Agaricomycotina</taxon>
        <taxon>Agaricomycetes</taxon>
        <taxon>Russulales</taxon>
        <taxon>Auriscalpiaceae</taxon>
        <taxon>Artomyces</taxon>
    </lineage>
</organism>
<reference evidence="1" key="2">
    <citation type="journal article" date="2022" name="New Phytol.">
        <title>Evolutionary transition to the ectomycorrhizal habit in the genomes of a hyperdiverse lineage of mushroom-forming fungi.</title>
        <authorList>
            <person name="Looney B."/>
            <person name="Miyauchi S."/>
            <person name="Morin E."/>
            <person name="Drula E."/>
            <person name="Courty P.E."/>
            <person name="Kohler A."/>
            <person name="Kuo A."/>
            <person name="LaButti K."/>
            <person name="Pangilinan J."/>
            <person name="Lipzen A."/>
            <person name="Riley R."/>
            <person name="Andreopoulos W."/>
            <person name="He G."/>
            <person name="Johnson J."/>
            <person name="Nolan M."/>
            <person name="Tritt A."/>
            <person name="Barry K.W."/>
            <person name="Grigoriev I.V."/>
            <person name="Nagy L.G."/>
            <person name="Hibbett D."/>
            <person name="Henrissat B."/>
            <person name="Matheny P.B."/>
            <person name="Labbe J."/>
            <person name="Martin F.M."/>
        </authorList>
    </citation>
    <scope>NUCLEOTIDE SEQUENCE</scope>
    <source>
        <strain evidence="1">HHB10654</strain>
    </source>
</reference>
<protein>
    <submittedName>
        <fullName evidence="1">Ribonuclease H-like protein</fullName>
    </submittedName>
</protein>
<evidence type="ECO:0000313" key="2">
    <source>
        <dbReference type="Proteomes" id="UP000814140"/>
    </source>
</evidence>
<sequence>MKDSSQAGPSSNWRLIKKTLPKSSHHLSDAHARKRRKLTPSGAAAASTPRSAPAASTAASTHIPSHLLGDTTIVNGERLGTLRAMIYAPQPYADTLPEKDRLPGTYVAIDCEMVGVGPAGSESSLARVSVVNYCGAVLLDVFVRQKERVTDWRTQWSGVRERDMVNGACSLYCPAERFAEAHCIAISFEDVQEKVAVILKDRVLIGHAIHNDLTVLMLSHSRAHIRDTQHLAHKHGQSRAPRPALRNLVRDMLGVSIQEGEHSSVIDARATMAVYRLHRKQWERAYSVTPIRVPRETVASKGKQKAEGAAEVEDEAPQVGAKRKRDRSMADGASDDDEEVVAARVKVKAKKNRGSENGRAPVQRKGVSSGLSTIVTRRGGADSKSRGAGEKSKWWTKLGK</sequence>
<comment type="caution">
    <text evidence="1">The sequence shown here is derived from an EMBL/GenBank/DDBJ whole genome shotgun (WGS) entry which is preliminary data.</text>
</comment>
<gene>
    <name evidence="1" type="ORF">BV25DRAFT_1919311</name>
</gene>
<evidence type="ECO:0000313" key="1">
    <source>
        <dbReference type="EMBL" id="KAI0058423.1"/>
    </source>
</evidence>
<reference evidence="1" key="1">
    <citation type="submission" date="2021-03" db="EMBL/GenBank/DDBJ databases">
        <authorList>
            <consortium name="DOE Joint Genome Institute"/>
            <person name="Ahrendt S."/>
            <person name="Looney B.P."/>
            <person name="Miyauchi S."/>
            <person name="Morin E."/>
            <person name="Drula E."/>
            <person name="Courty P.E."/>
            <person name="Chicoki N."/>
            <person name="Fauchery L."/>
            <person name="Kohler A."/>
            <person name="Kuo A."/>
            <person name="Labutti K."/>
            <person name="Pangilinan J."/>
            <person name="Lipzen A."/>
            <person name="Riley R."/>
            <person name="Andreopoulos W."/>
            <person name="He G."/>
            <person name="Johnson J."/>
            <person name="Barry K.W."/>
            <person name="Grigoriev I.V."/>
            <person name="Nagy L."/>
            <person name="Hibbett D."/>
            <person name="Henrissat B."/>
            <person name="Matheny P.B."/>
            <person name="Labbe J."/>
            <person name="Martin F."/>
        </authorList>
    </citation>
    <scope>NUCLEOTIDE SEQUENCE</scope>
    <source>
        <strain evidence="1">HHB10654</strain>
    </source>
</reference>
<keyword evidence="2" id="KW-1185">Reference proteome</keyword>
<accession>A0ACB8SPK1</accession>
<proteinExistence type="predicted"/>
<name>A0ACB8SPK1_9AGAM</name>
<dbReference type="Proteomes" id="UP000814140">
    <property type="component" value="Unassembled WGS sequence"/>
</dbReference>